<dbReference type="GO" id="GO:0003677">
    <property type="term" value="F:DNA binding"/>
    <property type="evidence" value="ECO:0007669"/>
    <property type="project" value="InterPro"/>
</dbReference>
<dbReference type="SUPFAM" id="SSF47413">
    <property type="entry name" value="lambda repressor-like DNA-binding domains"/>
    <property type="match status" value="1"/>
</dbReference>
<sequence>MTLVSTTAGTLIREWRQRRRLSQLELANRAEVSARHLSWIETGRSRPTSTMVMRLCDQLEVPLREQNQVLLAAGHAPAHPERALGDPSMAEANRALEAILVAHHPYPALVVDRRWDLVAANDAAYALLAGVDADLLEPPVNVIRLSIHPRGLGGRIANLDEWRAHLAERLHREHAATGDPFLAELYGEVVAGGIAPVDSPALVVPLQLRTEGGEVLSFISTTTVFGTPREVTLSELAIEAFYPADERTRRLLG</sequence>
<dbReference type="PANTHER" id="PTHR35010">
    <property type="entry name" value="BLL4672 PROTEIN-RELATED"/>
    <property type="match status" value="1"/>
</dbReference>
<dbReference type="InterPro" id="IPR041413">
    <property type="entry name" value="MLTR_LBD"/>
</dbReference>
<dbReference type="InterPro" id="IPR010982">
    <property type="entry name" value="Lambda_DNA-bd_dom_sf"/>
</dbReference>
<dbReference type="Proteomes" id="UP000550354">
    <property type="component" value="Unassembled WGS sequence"/>
</dbReference>
<protein>
    <submittedName>
        <fullName evidence="2">Helix-turn-helix transcriptional regulator</fullName>
    </submittedName>
</protein>
<dbReference type="InterPro" id="IPR001387">
    <property type="entry name" value="Cro/C1-type_HTH"/>
</dbReference>
<dbReference type="CDD" id="cd00093">
    <property type="entry name" value="HTH_XRE"/>
    <property type="match status" value="1"/>
</dbReference>
<evidence type="ECO:0000259" key="1">
    <source>
        <dbReference type="PROSITE" id="PS50943"/>
    </source>
</evidence>
<evidence type="ECO:0000313" key="3">
    <source>
        <dbReference type="Proteomes" id="UP000550354"/>
    </source>
</evidence>
<dbReference type="Pfam" id="PF13560">
    <property type="entry name" value="HTH_31"/>
    <property type="match status" value="1"/>
</dbReference>
<accession>A0A838XRS7</accession>
<evidence type="ECO:0000313" key="2">
    <source>
        <dbReference type="EMBL" id="MBA4609570.1"/>
    </source>
</evidence>
<dbReference type="SMART" id="SM00530">
    <property type="entry name" value="HTH_XRE"/>
    <property type="match status" value="1"/>
</dbReference>
<dbReference type="AlphaFoldDB" id="A0A838XRS7"/>
<dbReference type="Gene3D" id="3.30.450.180">
    <property type="match status" value="1"/>
</dbReference>
<reference evidence="2 3" key="1">
    <citation type="submission" date="2020-07" db="EMBL/GenBank/DDBJ databases">
        <title>Draft genome and description of Aeromicrobium phoceense strain Marseille-Q0843 isolated from healthy skin swab.</title>
        <authorList>
            <person name="Boxberger M."/>
            <person name="La Scola B."/>
        </authorList>
    </citation>
    <scope>NUCLEOTIDE SEQUENCE [LARGE SCALE GENOMIC DNA]</scope>
    <source>
        <strain evidence="2 3">Marseille-Q0843</strain>
    </source>
</reference>
<proteinExistence type="predicted"/>
<dbReference type="PANTHER" id="PTHR35010:SF4">
    <property type="entry name" value="BLL5781 PROTEIN"/>
    <property type="match status" value="1"/>
</dbReference>
<dbReference type="EMBL" id="JACEOG010000002">
    <property type="protein sequence ID" value="MBA4609570.1"/>
    <property type="molecule type" value="Genomic_DNA"/>
</dbReference>
<name>A0A838XRS7_9ACTN</name>
<dbReference type="Pfam" id="PF17765">
    <property type="entry name" value="MLTR_LBD"/>
    <property type="match status" value="1"/>
</dbReference>
<feature type="domain" description="HTH cro/C1-type" evidence="1">
    <location>
        <begin position="12"/>
        <end position="66"/>
    </location>
</feature>
<organism evidence="2 3">
    <name type="scientific">Aeromicrobium phoceense</name>
    <dbReference type="NCBI Taxonomy" id="2754045"/>
    <lineage>
        <taxon>Bacteria</taxon>
        <taxon>Bacillati</taxon>
        <taxon>Actinomycetota</taxon>
        <taxon>Actinomycetes</taxon>
        <taxon>Propionibacteriales</taxon>
        <taxon>Nocardioidaceae</taxon>
        <taxon>Aeromicrobium</taxon>
    </lineage>
</organism>
<gene>
    <name evidence="2" type="ORF">H1W00_13875</name>
</gene>
<keyword evidence="3" id="KW-1185">Reference proteome</keyword>
<comment type="caution">
    <text evidence="2">The sequence shown here is derived from an EMBL/GenBank/DDBJ whole genome shotgun (WGS) entry which is preliminary data.</text>
</comment>
<dbReference type="Gene3D" id="1.10.260.40">
    <property type="entry name" value="lambda repressor-like DNA-binding domains"/>
    <property type="match status" value="1"/>
</dbReference>
<dbReference type="PROSITE" id="PS50943">
    <property type="entry name" value="HTH_CROC1"/>
    <property type="match status" value="1"/>
</dbReference>